<evidence type="ECO:0000313" key="3">
    <source>
        <dbReference type="Proteomes" id="UP000001881"/>
    </source>
</evidence>
<feature type="region of interest" description="Disordered" evidence="1">
    <location>
        <begin position="135"/>
        <end position="173"/>
    </location>
</feature>
<accession>F7WB22</accession>
<dbReference type="InParanoid" id="F7WB22"/>
<evidence type="ECO:0000313" key="2">
    <source>
        <dbReference type="EMBL" id="CCC14314.1"/>
    </source>
</evidence>
<dbReference type="AlphaFoldDB" id="F7WB22"/>
<gene>
    <name evidence="2" type="ORF">SMAC_08903</name>
</gene>
<dbReference type="EMBL" id="CABT02000069">
    <property type="protein sequence ID" value="CCC14314.1"/>
    <property type="molecule type" value="Genomic_DNA"/>
</dbReference>
<organism evidence="2 3">
    <name type="scientific">Sordaria macrospora (strain ATCC MYA-333 / DSM 997 / K(L3346) / K-hell)</name>
    <dbReference type="NCBI Taxonomy" id="771870"/>
    <lineage>
        <taxon>Eukaryota</taxon>
        <taxon>Fungi</taxon>
        <taxon>Dikarya</taxon>
        <taxon>Ascomycota</taxon>
        <taxon>Pezizomycotina</taxon>
        <taxon>Sordariomycetes</taxon>
        <taxon>Sordariomycetidae</taxon>
        <taxon>Sordariales</taxon>
        <taxon>Sordariaceae</taxon>
        <taxon>Sordaria</taxon>
    </lineage>
</organism>
<comment type="caution">
    <text evidence="2">The sequence shown here is derived from an EMBL/GenBank/DDBJ whole genome shotgun (WGS) entry which is preliminary data.</text>
</comment>
<dbReference type="HOGENOM" id="CLU_627257_0_0_1"/>
<proteinExistence type="predicted"/>
<dbReference type="eggNOG" id="ENOG502RNQ2">
    <property type="taxonomic scope" value="Eukaryota"/>
</dbReference>
<reference evidence="2 3" key="1">
    <citation type="journal article" date="2010" name="PLoS Genet.">
        <title>De novo assembly of a 40 Mb eukaryotic genome from short sequence reads: Sordaria macrospora, a model organism for fungal morphogenesis.</title>
        <authorList>
            <person name="Nowrousian M."/>
            <person name="Stajich J."/>
            <person name="Chu M."/>
            <person name="Engh I."/>
            <person name="Espagne E."/>
            <person name="Halliday K."/>
            <person name="Kamerewerd J."/>
            <person name="Kempken F."/>
            <person name="Knab B."/>
            <person name="Kuo H.C."/>
            <person name="Osiewacz H.D."/>
            <person name="Poeggeler S."/>
            <person name="Read N."/>
            <person name="Seiler S."/>
            <person name="Smith K."/>
            <person name="Zickler D."/>
            <person name="Kueck U."/>
            <person name="Freitag M."/>
        </authorList>
    </citation>
    <scope>NUCLEOTIDE SEQUENCE [LARGE SCALE GENOMIC DNA]</scope>
    <source>
        <strain evidence="3">ATCC MYA-333 / DSM 997 / K(L3346) / K-hell</strain>
        <tissue evidence="2">Mycelium</tissue>
    </source>
</reference>
<feature type="compositionally biased region" description="Polar residues" evidence="1">
    <location>
        <begin position="135"/>
        <end position="144"/>
    </location>
</feature>
<feature type="compositionally biased region" description="Pro residues" evidence="1">
    <location>
        <begin position="147"/>
        <end position="156"/>
    </location>
</feature>
<protein>
    <submittedName>
        <fullName evidence="2">WGS project CABT00000000 data, contig 2.69</fullName>
    </submittedName>
</protein>
<sequence>MSHPTLLIPLRTPIHTHQPACNNAVLQLPAFYQPTNLRVYTRATNTDDPNPMASAVDVLLNSTPVQDANWRGYILLNGLSLSEVGRWRVELYGVVFRTGENLWRISAGYVQVEIGFVDVRDGPYLCYQPDTTLNHNHNPVKSNMSPPQQPLSSPPPRHSEPSNPQSGAPPIDLSPLPFPTTPIILIPLRNSILDKFEDDSCNPAVIRLPAQEARFGGLSIHAYATKLLGTDTAAGAYIQNQAQAQNINAFINACVDPPSARQLNRVDLFNPVDVNPVDPAPGDVITFDLADLINGWNAVNRAPASQVNFPLNGNPATPVNLAPIDPANLFNGGPVNGLNPPSAVVVNGDAAVIYFHTRLNAIPVEDTLGQRSLVLSGLRFQDAGDWHVYIQLVRDGASVWWFDAGVIKVIDTNTNGVGPCLDEIGTGPLLCKDIFCL</sequence>
<dbReference type="VEuPathDB" id="FungiDB:SMAC_08903"/>
<evidence type="ECO:0000256" key="1">
    <source>
        <dbReference type="SAM" id="MobiDB-lite"/>
    </source>
</evidence>
<dbReference type="OrthoDB" id="4559948at2759"/>
<name>F7WB22_SORMK</name>
<keyword evidence="3" id="KW-1185">Reference proteome</keyword>
<dbReference type="Proteomes" id="UP000001881">
    <property type="component" value="Unassembled WGS sequence"/>
</dbReference>